<evidence type="ECO:0000256" key="2">
    <source>
        <dbReference type="SAM" id="Phobius"/>
    </source>
</evidence>
<feature type="compositionally biased region" description="Low complexity" evidence="1">
    <location>
        <begin position="139"/>
        <end position="164"/>
    </location>
</feature>
<gene>
    <name evidence="3" type="ORF">HD601_000491</name>
</gene>
<dbReference type="RefSeq" id="WP_184819005.1">
    <property type="nucleotide sequence ID" value="NZ_JACHMM010000001.1"/>
</dbReference>
<dbReference type="AlphaFoldDB" id="A0A7W9GLV3"/>
<sequence length="366" mass="37320">MSSTGMNLAFELPARRELPAERRDAIRRLLEDTVAGRPAARRRPTLRLALWPAAGLAAAAAVTTAVLVVGDFGTGGEEVAHAATPPVLAGELGIGAPAEAELQALAATAAAAPQAYAAVDTTVSTETWLLSVTETASDGAPAEGQAQAEGQAPAEGRAPAEGAAATLSMSGTAAVTTAVVPVLREQRLLADGSVHLRETQGEARFPTAEWSASDESAAAGTVLLDETLPAGGLPSAYPAQLATDPAALREQLLTVWPQATDPAAALFQALHEVGSTRPVDGPVQAAALTMLAHEPGVVALGAATDRRGRDAVAFATDSADSGLDRRYVLLVDPATGRMLGYEEILTGDTGLLDVKSPAVTAYTVFL</sequence>
<keyword evidence="4" id="KW-1185">Reference proteome</keyword>
<dbReference type="EMBL" id="JACHMM010000001">
    <property type="protein sequence ID" value="MBB5785916.1"/>
    <property type="molecule type" value="Genomic_DNA"/>
</dbReference>
<evidence type="ECO:0008006" key="5">
    <source>
        <dbReference type="Google" id="ProtNLM"/>
    </source>
</evidence>
<keyword evidence="2" id="KW-1133">Transmembrane helix</keyword>
<evidence type="ECO:0000313" key="4">
    <source>
        <dbReference type="Proteomes" id="UP000542813"/>
    </source>
</evidence>
<proteinExistence type="predicted"/>
<feature type="region of interest" description="Disordered" evidence="1">
    <location>
        <begin position="135"/>
        <end position="164"/>
    </location>
</feature>
<evidence type="ECO:0000313" key="3">
    <source>
        <dbReference type="EMBL" id="MBB5785916.1"/>
    </source>
</evidence>
<protein>
    <recommendedName>
        <fullName evidence="5">CU044_5270 family protein</fullName>
    </recommendedName>
</protein>
<accession>A0A7W9GLV3</accession>
<name>A0A7W9GLV3_9ACTN</name>
<keyword evidence="2" id="KW-0812">Transmembrane</keyword>
<reference evidence="3 4" key="1">
    <citation type="submission" date="2020-08" db="EMBL/GenBank/DDBJ databases">
        <title>Sequencing the genomes of 1000 actinobacteria strains.</title>
        <authorList>
            <person name="Klenk H.-P."/>
        </authorList>
    </citation>
    <scope>NUCLEOTIDE SEQUENCE [LARGE SCALE GENOMIC DNA]</scope>
    <source>
        <strain evidence="3 4">DSM 102122</strain>
    </source>
</reference>
<evidence type="ECO:0000256" key="1">
    <source>
        <dbReference type="SAM" id="MobiDB-lite"/>
    </source>
</evidence>
<organism evidence="3 4">
    <name type="scientific">Jiangella mangrovi</name>
    <dbReference type="NCBI Taxonomy" id="1524084"/>
    <lineage>
        <taxon>Bacteria</taxon>
        <taxon>Bacillati</taxon>
        <taxon>Actinomycetota</taxon>
        <taxon>Actinomycetes</taxon>
        <taxon>Jiangellales</taxon>
        <taxon>Jiangellaceae</taxon>
        <taxon>Jiangella</taxon>
    </lineage>
</organism>
<comment type="caution">
    <text evidence="3">The sequence shown here is derived from an EMBL/GenBank/DDBJ whole genome shotgun (WGS) entry which is preliminary data.</text>
</comment>
<feature type="transmembrane region" description="Helical" evidence="2">
    <location>
        <begin position="48"/>
        <end position="69"/>
    </location>
</feature>
<dbReference type="Proteomes" id="UP000542813">
    <property type="component" value="Unassembled WGS sequence"/>
</dbReference>
<keyword evidence="2" id="KW-0472">Membrane</keyword>